<dbReference type="SUPFAM" id="SSF53218">
    <property type="entry name" value="Molybdenum cofactor biosynthesis proteins"/>
    <property type="match status" value="1"/>
</dbReference>
<reference evidence="5" key="1">
    <citation type="submission" date="2022-08" db="EMBL/GenBank/DDBJ databases">
        <title>Alicyclobacillus dauci DSM2870, complete genome.</title>
        <authorList>
            <person name="Wang Q."/>
            <person name="Cai R."/>
            <person name="Wang Z."/>
        </authorList>
    </citation>
    <scope>NUCLEOTIDE SEQUENCE</scope>
    <source>
        <strain evidence="5">DSM 28700</strain>
    </source>
</reference>
<sequence length="162" mass="17125">MTDRKAVVITVSDGVHSGSREDKSGDLLAQLVETAGFTVAEREVLPDVQAMLVAAFQRHAATPGVDLVVTTGGTGLGPRDVTPEATLGVIERQIPGMAEAMRAKSIEKTPLAMTSRQVVGVRGTTLIVNFPGSPKAVAQCFEVVEPVLHHVIDLIHGNTEHK</sequence>
<keyword evidence="6" id="KW-1185">Reference proteome</keyword>
<evidence type="ECO:0000313" key="5">
    <source>
        <dbReference type="EMBL" id="WAH37668.1"/>
    </source>
</evidence>
<gene>
    <name evidence="5" type="ORF">NZD86_03915</name>
</gene>
<name>A0ABY6Z571_9BACL</name>
<dbReference type="RefSeq" id="WP_268045183.1">
    <property type="nucleotide sequence ID" value="NZ_CP104064.1"/>
</dbReference>
<dbReference type="SMART" id="SM00852">
    <property type="entry name" value="MoCF_biosynth"/>
    <property type="match status" value="1"/>
</dbReference>
<organism evidence="5 6">
    <name type="scientific">Alicyclobacillus dauci</name>
    <dbReference type="NCBI Taxonomy" id="1475485"/>
    <lineage>
        <taxon>Bacteria</taxon>
        <taxon>Bacillati</taxon>
        <taxon>Bacillota</taxon>
        <taxon>Bacilli</taxon>
        <taxon>Bacillales</taxon>
        <taxon>Alicyclobacillaceae</taxon>
        <taxon>Alicyclobacillus</taxon>
    </lineage>
</organism>
<keyword evidence="3" id="KW-0501">Molybdenum cofactor biosynthesis</keyword>
<dbReference type="NCBIfam" id="TIGR00177">
    <property type="entry name" value="molyb_syn"/>
    <property type="match status" value="1"/>
</dbReference>
<dbReference type="Pfam" id="PF00994">
    <property type="entry name" value="MoCF_biosynth"/>
    <property type="match status" value="1"/>
</dbReference>
<dbReference type="PANTHER" id="PTHR43764:SF1">
    <property type="entry name" value="MOLYBDOPTERIN MOLYBDOTRANSFERASE"/>
    <property type="match status" value="1"/>
</dbReference>
<protein>
    <submittedName>
        <fullName evidence="5">MogA/MoaB family molybdenum cofactor biosynthesis protein</fullName>
    </submittedName>
</protein>
<evidence type="ECO:0000256" key="1">
    <source>
        <dbReference type="ARBA" id="ARBA00003487"/>
    </source>
</evidence>
<evidence type="ECO:0000259" key="4">
    <source>
        <dbReference type="SMART" id="SM00852"/>
    </source>
</evidence>
<dbReference type="InterPro" id="IPR051920">
    <property type="entry name" value="MPT_Adenylyltrnsfr/MoaC-Rel"/>
</dbReference>
<evidence type="ECO:0000256" key="2">
    <source>
        <dbReference type="ARBA" id="ARBA00005046"/>
    </source>
</evidence>
<dbReference type="PROSITE" id="PS01078">
    <property type="entry name" value="MOCF_BIOSYNTHESIS_1"/>
    <property type="match status" value="1"/>
</dbReference>
<dbReference type="Gene3D" id="3.40.980.10">
    <property type="entry name" value="MoaB/Mog-like domain"/>
    <property type="match status" value="1"/>
</dbReference>
<accession>A0ABY6Z571</accession>
<dbReference type="InterPro" id="IPR001453">
    <property type="entry name" value="MoaB/Mog_dom"/>
</dbReference>
<dbReference type="InterPro" id="IPR008284">
    <property type="entry name" value="MoCF_biosynth_CS"/>
</dbReference>
<dbReference type="CDD" id="cd00886">
    <property type="entry name" value="MogA_MoaB"/>
    <property type="match status" value="1"/>
</dbReference>
<evidence type="ECO:0000256" key="3">
    <source>
        <dbReference type="ARBA" id="ARBA00023150"/>
    </source>
</evidence>
<feature type="domain" description="MoaB/Mog" evidence="4">
    <location>
        <begin position="7"/>
        <end position="150"/>
    </location>
</feature>
<proteinExistence type="predicted"/>
<dbReference type="Proteomes" id="UP001164803">
    <property type="component" value="Chromosome"/>
</dbReference>
<dbReference type="EMBL" id="CP104064">
    <property type="protein sequence ID" value="WAH37668.1"/>
    <property type="molecule type" value="Genomic_DNA"/>
</dbReference>
<comment type="pathway">
    <text evidence="2">Cofactor biosynthesis; molybdopterin biosynthesis.</text>
</comment>
<dbReference type="InterPro" id="IPR036425">
    <property type="entry name" value="MoaB/Mog-like_dom_sf"/>
</dbReference>
<comment type="function">
    <text evidence="1">May be involved in the biosynthesis of molybdopterin.</text>
</comment>
<dbReference type="PANTHER" id="PTHR43764">
    <property type="entry name" value="MOLYBDENUM COFACTOR BIOSYNTHESIS"/>
    <property type="match status" value="1"/>
</dbReference>
<evidence type="ECO:0000313" key="6">
    <source>
        <dbReference type="Proteomes" id="UP001164803"/>
    </source>
</evidence>